<evidence type="ECO:0000313" key="3">
    <source>
        <dbReference type="EMBL" id="RDB14727.1"/>
    </source>
</evidence>
<gene>
    <name evidence="3" type="ORF">Hypma_016578</name>
</gene>
<dbReference type="EMBL" id="LUEZ02000096">
    <property type="protein sequence ID" value="RDB14727.1"/>
    <property type="molecule type" value="Genomic_DNA"/>
</dbReference>
<proteinExistence type="predicted"/>
<feature type="compositionally biased region" description="Polar residues" evidence="2">
    <location>
        <begin position="260"/>
        <end position="277"/>
    </location>
</feature>
<organism evidence="3 4">
    <name type="scientific">Hypsizygus marmoreus</name>
    <name type="common">White beech mushroom</name>
    <name type="synonym">Agaricus marmoreus</name>
    <dbReference type="NCBI Taxonomy" id="39966"/>
    <lineage>
        <taxon>Eukaryota</taxon>
        <taxon>Fungi</taxon>
        <taxon>Dikarya</taxon>
        <taxon>Basidiomycota</taxon>
        <taxon>Agaricomycotina</taxon>
        <taxon>Agaricomycetes</taxon>
        <taxon>Agaricomycetidae</taxon>
        <taxon>Agaricales</taxon>
        <taxon>Tricholomatineae</taxon>
        <taxon>Lyophyllaceae</taxon>
        <taxon>Hypsizygus</taxon>
    </lineage>
</organism>
<sequence>MTSLAFVFGDTVYRDTAFRSPESRPASVSSHSSSNSSVNKNIPPVPIQRSINYPLYMVMTAPKDIWNPEFFRKLVEFSQVSVEVSQNEHTLLRLDEFAILREGMISLAKEENQQHELANLALDHPSRKNEFMDIPGPAPVVRRICISHAAGIRDCAPKLASKRNGGAFYRLRRLEHQNLQARLQRAQLEVDLLSSELELANSRLEVEESSIKQEYCHDSSKPNEGFPLYVPFPYEFSASSSADAHDELLNIPHTPPRTPTPSLRANSGTSDSPSPFTLSPAPKDAFRPAYIPPDSPSPLKTSVGRSHRG</sequence>
<feature type="compositionally biased region" description="Polar residues" evidence="2">
    <location>
        <begin position="298"/>
        <end position="309"/>
    </location>
</feature>
<name>A0A369J259_HYPMA</name>
<reference evidence="3" key="1">
    <citation type="submission" date="2018-04" db="EMBL/GenBank/DDBJ databases">
        <title>Whole genome sequencing of Hypsizygus marmoreus.</title>
        <authorList>
            <person name="Choi I.-G."/>
            <person name="Min B."/>
            <person name="Kim J.-G."/>
            <person name="Kim S."/>
            <person name="Oh Y.-L."/>
            <person name="Kong W.-S."/>
            <person name="Park H."/>
            <person name="Jeong J."/>
            <person name="Song E.-S."/>
        </authorList>
    </citation>
    <scope>NUCLEOTIDE SEQUENCE [LARGE SCALE GENOMIC DNA]</scope>
    <source>
        <strain evidence="3">51987-8</strain>
    </source>
</reference>
<evidence type="ECO:0000256" key="2">
    <source>
        <dbReference type="SAM" id="MobiDB-lite"/>
    </source>
</evidence>
<accession>A0A369J259</accession>
<feature type="compositionally biased region" description="Low complexity" evidence="2">
    <location>
        <begin position="23"/>
        <end position="41"/>
    </location>
</feature>
<evidence type="ECO:0000256" key="1">
    <source>
        <dbReference type="SAM" id="Coils"/>
    </source>
</evidence>
<dbReference type="Proteomes" id="UP000076154">
    <property type="component" value="Unassembled WGS sequence"/>
</dbReference>
<protein>
    <submittedName>
        <fullName evidence="3">Uncharacterized protein</fullName>
    </submittedName>
</protein>
<dbReference type="AlphaFoldDB" id="A0A369J259"/>
<feature type="region of interest" description="Disordered" evidence="2">
    <location>
        <begin position="20"/>
        <end position="41"/>
    </location>
</feature>
<feature type="coiled-coil region" evidence="1">
    <location>
        <begin position="171"/>
        <end position="203"/>
    </location>
</feature>
<feature type="region of interest" description="Disordered" evidence="2">
    <location>
        <begin position="248"/>
        <end position="309"/>
    </location>
</feature>
<dbReference type="InParanoid" id="A0A369J259"/>
<keyword evidence="1" id="KW-0175">Coiled coil</keyword>
<comment type="caution">
    <text evidence="3">The sequence shown here is derived from an EMBL/GenBank/DDBJ whole genome shotgun (WGS) entry which is preliminary data.</text>
</comment>
<keyword evidence="4" id="KW-1185">Reference proteome</keyword>
<evidence type="ECO:0000313" key="4">
    <source>
        <dbReference type="Proteomes" id="UP000076154"/>
    </source>
</evidence>